<name>A0ACC2LGQ6_PERAE</name>
<evidence type="ECO:0000313" key="2">
    <source>
        <dbReference type="Proteomes" id="UP001234297"/>
    </source>
</evidence>
<accession>A0ACC2LGQ6</accession>
<evidence type="ECO:0000313" key="1">
    <source>
        <dbReference type="EMBL" id="KAJ8632391.1"/>
    </source>
</evidence>
<reference evidence="1 2" key="1">
    <citation type="journal article" date="2022" name="Hortic Res">
        <title>A haplotype resolved chromosomal level avocado genome allows analysis of novel avocado genes.</title>
        <authorList>
            <person name="Nath O."/>
            <person name="Fletcher S.J."/>
            <person name="Hayward A."/>
            <person name="Shaw L.M."/>
            <person name="Masouleh A.K."/>
            <person name="Furtado A."/>
            <person name="Henry R.J."/>
            <person name="Mitter N."/>
        </authorList>
    </citation>
    <scope>NUCLEOTIDE SEQUENCE [LARGE SCALE GENOMIC DNA]</scope>
    <source>
        <strain evidence="2">cv. Hass</strain>
    </source>
</reference>
<dbReference type="Proteomes" id="UP001234297">
    <property type="component" value="Chromosome 8"/>
</dbReference>
<gene>
    <name evidence="1" type="ORF">MRB53_025727</name>
</gene>
<dbReference type="EMBL" id="CM056816">
    <property type="protein sequence ID" value="KAJ8632391.1"/>
    <property type="molecule type" value="Genomic_DNA"/>
</dbReference>
<proteinExistence type="predicted"/>
<protein>
    <submittedName>
        <fullName evidence="1">Uncharacterized protein</fullName>
    </submittedName>
</protein>
<sequence>MVSLLLVNNPLHVAKLGDVARDRNSALLLESILFFCNFEQLHEQWMVEVNHRHHEPLLLLPLAHHDRETTLWYVPRLLLAVVQQVQVREVEVEAEQVLVPAPHHKQQQQKQQKFEKLRNQEISRFGILGLWVSQEVRKWPRVGSRNGQTEEIERRVKKRVRDVAHDRWLDVKKKIRIQNEEMIEREKEGDGGVL</sequence>
<organism evidence="1 2">
    <name type="scientific">Persea americana</name>
    <name type="common">Avocado</name>
    <dbReference type="NCBI Taxonomy" id="3435"/>
    <lineage>
        <taxon>Eukaryota</taxon>
        <taxon>Viridiplantae</taxon>
        <taxon>Streptophyta</taxon>
        <taxon>Embryophyta</taxon>
        <taxon>Tracheophyta</taxon>
        <taxon>Spermatophyta</taxon>
        <taxon>Magnoliopsida</taxon>
        <taxon>Magnoliidae</taxon>
        <taxon>Laurales</taxon>
        <taxon>Lauraceae</taxon>
        <taxon>Persea</taxon>
    </lineage>
</organism>
<comment type="caution">
    <text evidence="1">The sequence shown here is derived from an EMBL/GenBank/DDBJ whole genome shotgun (WGS) entry which is preliminary data.</text>
</comment>
<keyword evidence="2" id="KW-1185">Reference proteome</keyword>